<keyword evidence="1" id="KW-0472">Membrane</keyword>
<keyword evidence="3" id="KW-1185">Reference proteome</keyword>
<evidence type="ECO:0000256" key="1">
    <source>
        <dbReference type="SAM" id="Phobius"/>
    </source>
</evidence>
<keyword evidence="1" id="KW-1133">Transmembrane helix</keyword>
<dbReference type="KEGG" id="dbc:MFMK1_003408"/>
<protein>
    <submittedName>
        <fullName evidence="2">Uncharacterized protein</fullName>
    </submittedName>
</protein>
<sequence length="139" mass="15436">MIWTIVFALVLVMLYWLHPYLSALVIRKAVGIALFLEVFYVIGSLLSESWPFPTPLATIQILIAVGLGVALGVVFSRVWPLAKKPGFERIVRTLLIFIPSLGLGIGLQMALQGRQPTQAIYLIFALSTWLGSGHFIRKD</sequence>
<feature type="transmembrane region" description="Helical" evidence="1">
    <location>
        <begin position="6"/>
        <end position="26"/>
    </location>
</feature>
<dbReference type="RefSeq" id="WP_366922927.1">
    <property type="nucleotide sequence ID" value="NZ_CP121694.1"/>
</dbReference>
<feature type="transmembrane region" description="Helical" evidence="1">
    <location>
        <begin position="117"/>
        <end position="136"/>
    </location>
</feature>
<name>A0AAU0URV0_9FIRM</name>
<evidence type="ECO:0000313" key="3">
    <source>
        <dbReference type="Proteomes" id="UP001329915"/>
    </source>
</evidence>
<feature type="transmembrane region" description="Helical" evidence="1">
    <location>
        <begin position="90"/>
        <end position="111"/>
    </location>
</feature>
<evidence type="ECO:0000313" key="2">
    <source>
        <dbReference type="EMBL" id="WRO23545.1"/>
    </source>
</evidence>
<proteinExistence type="predicted"/>
<feature type="transmembrane region" description="Helical" evidence="1">
    <location>
        <begin position="33"/>
        <end position="52"/>
    </location>
</feature>
<gene>
    <name evidence="2" type="ORF">MFMK1_003408</name>
</gene>
<organism evidence="2 3">
    <name type="scientific">Metallumcola ferriviriculae</name>
    <dbReference type="NCBI Taxonomy" id="3039180"/>
    <lineage>
        <taxon>Bacteria</taxon>
        <taxon>Bacillati</taxon>
        <taxon>Bacillota</taxon>
        <taxon>Clostridia</taxon>
        <taxon>Neomoorellales</taxon>
        <taxon>Desulfitibacteraceae</taxon>
        <taxon>Metallumcola</taxon>
    </lineage>
</organism>
<dbReference type="AlphaFoldDB" id="A0AAU0URV0"/>
<dbReference type="Proteomes" id="UP001329915">
    <property type="component" value="Chromosome"/>
</dbReference>
<dbReference type="EMBL" id="CP121694">
    <property type="protein sequence ID" value="WRO23545.1"/>
    <property type="molecule type" value="Genomic_DNA"/>
</dbReference>
<keyword evidence="1" id="KW-0812">Transmembrane</keyword>
<feature type="transmembrane region" description="Helical" evidence="1">
    <location>
        <begin position="58"/>
        <end position="78"/>
    </location>
</feature>
<accession>A0AAU0URV0</accession>
<reference evidence="2 3" key="1">
    <citation type="submission" date="2023-04" db="EMBL/GenBank/DDBJ databases">
        <authorList>
            <person name="Hsu D."/>
        </authorList>
    </citation>
    <scope>NUCLEOTIDE SEQUENCE [LARGE SCALE GENOMIC DNA]</scope>
    <source>
        <strain evidence="2 3">MK1</strain>
    </source>
</reference>